<evidence type="ECO:0000313" key="5">
    <source>
        <dbReference type="Proteomes" id="UP001597110"/>
    </source>
</evidence>
<keyword evidence="1 4" id="KW-0808">Transferase</keyword>
<dbReference type="PANTHER" id="PTHR43877:SF2">
    <property type="entry name" value="AMINOALKYLPHOSPHONATE N-ACETYLTRANSFERASE-RELATED"/>
    <property type="match status" value="1"/>
</dbReference>
<dbReference type="SUPFAM" id="SSF55729">
    <property type="entry name" value="Acyl-CoA N-acyltransferases (Nat)"/>
    <property type="match status" value="1"/>
</dbReference>
<organism evidence="4 5">
    <name type="scientific">Lysobacter brunescens</name>
    <dbReference type="NCBI Taxonomy" id="262323"/>
    <lineage>
        <taxon>Bacteria</taxon>
        <taxon>Pseudomonadati</taxon>
        <taxon>Pseudomonadota</taxon>
        <taxon>Gammaproteobacteria</taxon>
        <taxon>Lysobacterales</taxon>
        <taxon>Lysobacteraceae</taxon>
        <taxon>Lysobacter</taxon>
    </lineage>
</organism>
<keyword evidence="2 4" id="KW-0012">Acyltransferase</keyword>
<evidence type="ECO:0000313" key="4">
    <source>
        <dbReference type="EMBL" id="MFD0726202.1"/>
    </source>
</evidence>
<dbReference type="RefSeq" id="WP_386823756.1">
    <property type="nucleotide sequence ID" value="NZ_JBHTIF010000001.1"/>
</dbReference>
<dbReference type="PROSITE" id="PS51186">
    <property type="entry name" value="GNAT"/>
    <property type="match status" value="1"/>
</dbReference>
<dbReference type="EC" id="2.3.-.-" evidence="4"/>
<accession>A0ABW2YCS6</accession>
<dbReference type="PANTHER" id="PTHR43877">
    <property type="entry name" value="AMINOALKYLPHOSPHONATE N-ACETYLTRANSFERASE-RELATED-RELATED"/>
    <property type="match status" value="1"/>
</dbReference>
<gene>
    <name evidence="4" type="ORF">ACFQ0E_11425</name>
</gene>
<dbReference type="InterPro" id="IPR050832">
    <property type="entry name" value="Bact_Acetyltransf"/>
</dbReference>
<reference evidence="5" key="1">
    <citation type="journal article" date="2019" name="Int. J. Syst. Evol. Microbiol.">
        <title>The Global Catalogue of Microorganisms (GCM) 10K type strain sequencing project: providing services to taxonomists for standard genome sequencing and annotation.</title>
        <authorList>
            <consortium name="The Broad Institute Genomics Platform"/>
            <consortium name="The Broad Institute Genome Sequencing Center for Infectious Disease"/>
            <person name="Wu L."/>
            <person name="Ma J."/>
        </authorList>
    </citation>
    <scope>NUCLEOTIDE SEQUENCE [LARGE SCALE GENOMIC DNA]</scope>
    <source>
        <strain evidence="5">CCUG 55585</strain>
    </source>
</reference>
<dbReference type="InterPro" id="IPR000182">
    <property type="entry name" value="GNAT_dom"/>
</dbReference>
<dbReference type="Proteomes" id="UP001597110">
    <property type="component" value="Unassembled WGS sequence"/>
</dbReference>
<dbReference type="InterPro" id="IPR016181">
    <property type="entry name" value="Acyl_CoA_acyltransferase"/>
</dbReference>
<name>A0ABW2YCS6_9GAMM</name>
<protein>
    <submittedName>
        <fullName evidence="4">GNAT family N-acetyltransferase</fullName>
        <ecNumber evidence="4">2.3.-.-</ecNumber>
    </submittedName>
</protein>
<evidence type="ECO:0000256" key="2">
    <source>
        <dbReference type="ARBA" id="ARBA00023315"/>
    </source>
</evidence>
<dbReference type="Pfam" id="PF00583">
    <property type="entry name" value="Acetyltransf_1"/>
    <property type="match status" value="1"/>
</dbReference>
<dbReference type="GO" id="GO:0016746">
    <property type="term" value="F:acyltransferase activity"/>
    <property type="evidence" value="ECO:0007669"/>
    <property type="project" value="UniProtKB-KW"/>
</dbReference>
<keyword evidence="5" id="KW-1185">Reference proteome</keyword>
<dbReference type="CDD" id="cd04301">
    <property type="entry name" value="NAT_SF"/>
    <property type="match status" value="1"/>
</dbReference>
<evidence type="ECO:0000259" key="3">
    <source>
        <dbReference type="PROSITE" id="PS51186"/>
    </source>
</evidence>
<dbReference type="Gene3D" id="3.40.630.30">
    <property type="match status" value="1"/>
</dbReference>
<dbReference type="EMBL" id="JBHTIF010000001">
    <property type="protein sequence ID" value="MFD0726202.1"/>
    <property type="molecule type" value="Genomic_DNA"/>
</dbReference>
<comment type="caution">
    <text evidence="4">The sequence shown here is derived from an EMBL/GenBank/DDBJ whole genome shotgun (WGS) entry which is preliminary data.</text>
</comment>
<proteinExistence type="predicted"/>
<feature type="domain" description="N-acetyltransferase" evidence="3">
    <location>
        <begin position="4"/>
        <end position="168"/>
    </location>
</feature>
<sequence>MTTLAFRTATDADIPALIDLVTSAYRGDASRVGWTTEADLLDGQRIDADMLRTDLERPRSVILVAEDAGRMVACAHVAEEAADDGIATAYFGMFSVDPSIQGGGIGKAVLAEAERVARGTLGCARMRMTVIDCRDELIAFYVRRGYRRTGIVKPFPYGDARYGQPKRPDLRFEVLEKSLAAASPMEPAR</sequence>
<evidence type="ECO:0000256" key="1">
    <source>
        <dbReference type="ARBA" id="ARBA00022679"/>
    </source>
</evidence>